<reference evidence="1" key="1">
    <citation type="submission" date="2020-06" db="EMBL/GenBank/DDBJ databases">
        <authorList>
            <person name="Li T."/>
            <person name="Hu X."/>
            <person name="Zhang T."/>
            <person name="Song X."/>
            <person name="Zhang H."/>
            <person name="Dai N."/>
            <person name="Sheng W."/>
            <person name="Hou X."/>
            <person name="Wei L."/>
        </authorList>
    </citation>
    <scope>NUCLEOTIDE SEQUENCE</scope>
    <source>
        <strain evidence="1">G02</strain>
        <tissue evidence="1">Leaf</tissue>
    </source>
</reference>
<proteinExistence type="predicted"/>
<comment type="caution">
    <text evidence="1">The sequence shown here is derived from an EMBL/GenBank/DDBJ whole genome shotgun (WGS) entry which is preliminary data.</text>
</comment>
<dbReference type="AlphaFoldDB" id="A0AAW2JJB3"/>
<dbReference type="EMBL" id="JACGWJ010000155">
    <property type="protein sequence ID" value="KAL0294584.1"/>
    <property type="molecule type" value="Genomic_DNA"/>
</dbReference>
<name>A0AAW2JJB3_SESRA</name>
<sequence>MAMDPTTDILISLERVARLVLLKATKLEQSMLQQRAKIQWLKGGDQCSKFFFPKIAGRRAAQKVFHITSDDGSRITDEPGVANEFVRFYTSLLGGQRRRQHIDLIPLQAHARHIISVEEGESMIRPVSPGEVKEAVFDIAEDKAPDWMGILSDSSKLPGV</sequence>
<evidence type="ECO:0000313" key="1">
    <source>
        <dbReference type="EMBL" id="KAL0294584.1"/>
    </source>
</evidence>
<protein>
    <submittedName>
        <fullName evidence="1">Uncharacterized protein</fullName>
    </submittedName>
</protein>
<accession>A0AAW2JJB3</accession>
<organism evidence="1">
    <name type="scientific">Sesamum radiatum</name>
    <name type="common">Black benniseed</name>
    <dbReference type="NCBI Taxonomy" id="300843"/>
    <lineage>
        <taxon>Eukaryota</taxon>
        <taxon>Viridiplantae</taxon>
        <taxon>Streptophyta</taxon>
        <taxon>Embryophyta</taxon>
        <taxon>Tracheophyta</taxon>
        <taxon>Spermatophyta</taxon>
        <taxon>Magnoliopsida</taxon>
        <taxon>eudicotyledons</taxon>
        <taxon>Gunneridae</taxon>
        <taxon>Pentapetalae</taxon>
        <taxon>asterids</taxon>
        <taxon>lamiids</taxon>
        <taxon>Lamiales</taxon>
        <taxon>Pedaliaceae</taxon>
        <taxon>Sesamum</taxon>
    </lineage>
</organism>
<gene>
    <name evidence="1" type="ORF">Sradi_6881100</name>
</gene>
<reference evidence="1" key="2">
    <citation type="journal article" date="2024" name="Plant">
        <title>Genomic evolution and insights into agronomic trait innovations of Sesamum species.</title>
        <authorList>
            <person name="Miao H."/>
            <person name="Wang L."/>
            <person name="Qu L."/>
            <person name="Liu H."/>
            <person name="Sun Y."/>
            <person name="Le M."/>
            <person name="Wang Q."/>
            <person name="Wei S."/>
            <person name="Zheng Y."/>
            <person name="Lin W."/>
            <person name="Duan Y."/>
            <person name="Cao H."/>
            <person name="Xiong S."/>
            <person name="Wang X."/>
            <person name="Wei L."/>
            <person name="Li C."/>
            <person name="Ma Q."/>
            <person name="Ju M."/>
            <person name="Zhao R."/>
            <person name="Li G."/>
            <person name="Mu C."/>
            <person name="Tian Q."/>
            <person name="Mei H."/>
            <person name="Zhang T."/>
            <person name="Gao T."/>
            <person name="Zhang H."/>
        </authorList>
    </citation>
    <scope>NUCLEOTIDE SEQUENCE</scope>
    <source>
        <strain evidence="1">G02</strain>
    </source>
</reference>